<dbReference type="Pfam" id="PF19780">
    <property type="entry name" value="DUF6265"/>
    <property type="match status" value="1"/>
</dbReference>
<evidence type="ECO:0000259" key="1">
    <source>
        <dbReference type="Pfam" id="PF19780"/>
    </source>
</evidence>
<organism evidence="2 3">
    <name type="scientific">Sphingobacterium oryzagri</name>
    <dbReference type="NCBI Taxonomy" id="3025669"/>
    <lineage>
        <taxon>Bacteria</taxon>
        <taxon>Pseudomonadati</taxon>
        <taxon>Bacteroidota</taxon>
        <taxon>Sphingobacteriia</taxon>
        <taxon>Sphingobacteriales</taxon>
        <taxon>Sphingobacteriaceae</taxon>
        <taxon>Sphingobacterium</taxon>
    </lineage>
</organism>
<dbReference type="EMBL" id="CP117880">
    <property type="protein sequence ID" value="WDF70264.1"/>
    <property type="molecule type" value="Genomic_DNA"/>
</dbReference>
<reference evidence="2 3" key="1">
    <citation type="submission" date="2023-02" db="EMBL/GenBank/DDBJ databases">
        <title>Genome sequence of Sphingobacterium sp. KACC 22765.</title>
        <authorList>
            <person name="Kim S."/>
            <person name="Heo J."/>
            <person name="Kwon S.-W."/>
        </authorList>
    </citation>
    <scope>NUCLEOTIDE SEQUENCE [LARGE SCALE GENOMIC DNA]</scope>
    <source>
        <strain evidence="2 3">KACC 22765</strain>
    </source>
</reference>
<sequence length="154" mass="18338">MNTSYMIIIRLLIGLLCLSWPSVTPAQTLQFPSFLVGDWKVEDKESYEHWDKLNDNLLKGFAYSKQQQNFQVMEYMELVQTGDSIAYRVQIPEQHNGETFSFKQRVEGKQWIYENPGNDFPKTVIYELLDQDTIQIYLKNEERTVSYKLIRQRR</sequence>
<accession>A0ABY7WL03</accession>
<evidence type="ECO:0000313" key="2">
    <source>
        <dbReference type="EMBL" id="WDF70264.1"/>
    </source>
</evidence>
<feature type="domain" description="DUF6265" evidence="1">
    <location>
        <begin position="33"/>
        <end position="139"/>
    </location>
</feature>
<gene>
    <name evidence="2" type="ORF">PQ465_07765</name>
</gene>
<dbReference type="RefSeq" id="WP_274268973.1">
    <property type="nucleotide sequence ID" value="NZ_CP117880.1"/>
</dbReference>
<name>A0ABY7WL03_9SPHI</name>
<dbReference type="Proteomes" id="UP001221558">
    <property type="component" value="Chromosome"/>
</dbReference>
<dbReference type="InterPro" id="IPR046232">
    <property type="entry name" value="DUF6265"/>
</dbReference>
<keyword evidence="3" id="KW-1185">Reference proteome</keyword>
<proteinExistence type="predicted"/>
<protein>
    <submittedName>
        <fullName evidence="2">DUF6265 family protein</fullName>
    </submittedName>
</protein>
<evidence type="ECO:0000313" key="3">
    <source>
        <dbReference type="Proteomes" id="UP001221558"/>
    </source>
</evidence>